<dbReference type="OrthoDB" id="9777703at2"/>
<dbReference type="NCBIfam" id="TIGR02221">
    <property type="entry name" value="cas_TM1812"/>
    <property type="match status" value="1"/>
</dbReference>
<reference evidence="1 2" key="1">
    <citation type="submission" date="2018-03" db="EMBL/GenBank/DDBJ databases">
        <title>Phenotypic and genomic properties of Cyclonatronum proteinivorum gen. nov., sp. nov., a haloalkaliphilic bacteroidete from soda lakes possessing Na+-translocating rhodopsin.</title>
        <authorList>
            <person name="Toshchakov S.V."/>
            <person name="Korzhenkov A."/>
            <person name="Samarov N.I."/>
            <person name="Kublanov I.V."/>
            <person name="Muntyan M.S."/>
            <person name="Sorokin D.Y."/>
        </authorList>
    </citation>
    <scope>NUCLEOTIDE SEQUENCE [LARGE SCALE GENOMIC DNA]</scope>
    <source>
        <strain evidence="1 2">Omega</strain>
    </source>
</reference>
<gene>
    <name evidence="1" type="ORF">CYPRO_3216</name>
</gene>
<evidence type="ECO:0000313" key="1">
    <source>
        <dbReference type="EMBL" id="AXJ02449.1"/>
    </source>
</evidence>
<dbReference type="KEGG" id="cprv:CYPRO_3216"/>
<protein>
    <submittedName>
        <fullName evidence="1">CRISPR-associated protein, TM1812 family</fullName>
    </submittedName>
</protein>
<dbReference type="EMBL" id="CP027806">
    <property type="protein sequence ID" value="AXJ02449.1"/>
    <property type="molecule type" value="Genomic_DNA"/>
</dbReference>
<evidence type="ECO:0000313" key="2">
    <source>
        <dbReference type="Proteomes" id="UP000254808"/>
    </source>
</evidence>
<dbReference type="AlphaFoldDB" id="A0A345UPP7"/>
<sequence>MGKIYAISFLGTSPYSKTIYVIQNKSYHEVYIQNAIKSHYKPEKHFIFATSLAKEKHEQGLLGRGFSQDEFVQISDGKTEAELWEIFSSIVETVPSDCRLVIDVTHGFRIQPMVALAVVVFLRFHKNISVEAILYGLYDHKNEENEVLDITSFLDIIDWTFGIRRLMEKGDASDLAGILSNFHRRSYLRNEAYKATGLSNFGNYLNGIMSAMAVVRPYDVISEASRSASMTEELKRDIENMPHTQPLGLFADQILQKLSEYAAPLADVSDLYSTKGIKSQLEIIDHYISVAQYQQALTLINELLIGFGLVLHVEDSMDLEKRKEMSYRLNAIRKGSFIAKAETWEYELVEILKLSVDYRNDVNHAGMRPDPKSAKSIVKQTKELAESVRIFVDKHLPAVFINDGNNAEA</sequence>
<accession>A0A345UPP7</accession>
<organism evidence="1 2">
    <name type="scientific">Cyclonatronum proteinivorum</name>
    <dbReference type="NCBI Taxonomy" id="1457365"/>
    <lineage>
        <taxon>Bacteria</taxon>
        <taxon>Pseudomonadati</taxon>
        <taxon>Balneolota</taxon>
        <taxon>Balneolia</taxon>
        <taxon>Balneolales</taxon>
        <taxon>Cyclonatronaceae</taxon>
        <taxon>Cyclonatronum</taxon>
    </lineage>
</organism>
<dbReference type="SUPFAM" id="SSF160980">
    <property type="entry name" value="SSO1389-like"/>
    <property type="match status" value="1"/>
</dbReference>
<dbReference type="InterPro" id="IPR013383">
    <property type="entry name" value="CRISPR-assoc_prot_DxTHG_CS"/>
</dbReference>
<proteinExistence type="predicted"/>
<dbReference type="NCBIfam" id="TIGR02549">
    <property type="entry name" value="CRISPR_DxTHG"/>
    <property type="match status" value="1"/>
</dbReference>
<keyword evidence="2" id="KW-1185">Reference proteome</keyword>
<dbReference type="Proteomes" id="UP000254808">
    <property type="component" value="Chromosome"/>
</dbReference>
<dbReference type="InterPro" id="IPR011742">
    <property type="entry name" value="CRISPR-assoc_prot_TM1812"/>
</dbReference>
<dbReference type="RefSeq" id="WP_114985535.1">
    <property type="nucleotide sequence ID" value="NZ_CP027806.1"/>
</dbReference>
<name>A0A345UPP7_9BACT</name>